<accession>A0A2W4SY12</accession>
<evidence type="ECO:0000256" key="5">
    <source>
        <dbReference type="PIRNR" id="PIRNR038471"/>
    </source>
</evidence>
<proteinExistence type="inferred from homology"/>
<protein>
    <recommendedName>
        <fullName evidence="2 5">Cell shape-determining protein MreC</fullName>
    </recommendedName>
    <alternativeName>
        <fullName evidence="4 5">Cell shape protein MreC</fullName>
    </alternativeName>
</protein>
<keyword evidence="3 5" id="KW-0133">Cell shape</keyword>
<dbReference type="AlphaFoldDB" id="A0A2W4SY12"/>
<evidence type="ECO:0000256" key="1">
    <source>
        <dbReference type="ARBA" id="ARBA00009369"/>
    </source>
</evidence>
<dbReference type="InterPro" id="IPR055342">
    <property type="entry name" value="MreC_beta-barrel_core"/>
</dbReference>
<evidence type="ECO:0000313" key="8">
    <source>
        <dbReference type="Proteomes" id="UP000249396"/>
    </source>
</evidence>
<dbReference type="Gene3D" id="2.40.10.340">
    <property type="entry name" value="Rod shape-determining protein MreC, domain 1"/>
    <property type="match status" value="1"/>
</dbReference>
<gene>
    <name evidence="7" type="ORF">DM484_10410</name>
</gene>
<feature type="domain" description="Rod shape-determining protein MreC beta-barrel core" evidence="6">
    <location>
        <begin position="125"/>
        <end position="265"/>
    </location>
</feature>
<organism evidence="7 8">
    <name type="scientific">Candidatus Methylumidiphilus alinenensis</name>
    <dbReference type="NCBI Taxonomy" id="2202197"/>
    <lineage>
        <taxon>Bacteria</taxon>
        <taxon>Pseudomonadati</taxon>
        <taxon>Pseudomonadota</taxon>
        <taxon>Gammaproteobacteria</taxon>
        <taxon>Methylococcales</taxon>
        <taxon>Candidatus Methylumidiphilus</taxon>
    </lineage>
</organism>
<dbReference type="GO" id="GO:0005886">
    <property type="term" value="C:plasma membrane"/>
    <property type="evidence" value="ECO:0007669"/>
    <property type="project" value="TreeGrafter"/>
</dbReference>
<evidence type="ECO:0000259" key="6">
    <source>
        <dbReference type="Pfam" id="PF04085"/>
    </source>
</evidence>
<comment type="function">
    <text evidence="5">Involved in formation and maintenance of cell shape.</text>
</comment>
<dbReference type="InterPro" id="IPR042177">
    <property type="entry name" value="Cell/Rod_1"/>
</dbReference>
<evidence type="ECO:0000256" key="2">
    <source>
        <dbReference type="ARBA" id="ARBA00013855"/>
    </source>
</evidence>
<dbReference type="NCBIfam" id="TIGR00219">
    <property type="entry name" value="mreC"/>
    <property type="match status" value="1"/>
</dbReference>
<dbReference type="Proteomes" id="UP000249396">
    <property type="component" value="Unassembled WGS sequence"/>
</dbReference>
<comment type="caution">
    <text evidence="7">The sequence shown here is derived from an EMBL/GenBank/DDBJ whole genome shotgun (WGS) entry which is preliminary data.</text>
</comment>
<comment type="similarity">
    <text evidence="1 5">Belongs to the MreC family.</text>
</comment>
<evidence type="ECO:0000256" key="3">
    <source>
        <dbReference type="ARBA" id="ARBA00022960"/>
    </source>
</evidence>
<dbReference type="PANTHER" id="PTHR34138:SF1">
    <property type="entry name" value="CELL SHAPE-DETERMINING PROTEIN MREC"/>
    <property type="match status" value="1"/>
</dbReference>
<dbReference type="PROSITE" id="PS51257">
    <property type="entry name" value="PROKAR_LIPOPROTEIN"/>
    <property type="match status" value="1"/>
</dbReference>
<dbReference type="PANTHER" id="PTHR34138">
    <property type="entry name" value="CELL SHAPE-DETERMINING PROTEIN MREC"/>
    <property type="match status" value="1"/>
</dbReference>
<dbReference type="Pfam" id="PF04085">
    <property type="entry name" value="MreC"/>
    <property type="match status" value="1"/>
</dbReference>
<dbReference type="Gene3D" id="2.40.10.350">
    <property type="entry name" value="Rod shape-determining protein MreC, domain 2"/>
    <property type="match status" value="1"/>
</dbReference>
<reference evidence="7 8" key="1">
    <citation type="journal article" date="2018" name="Aquat. Microb. Ecol.">
        <title>Gammaproteobacterial methanotrophs dominate.</title>
        <authorList>
            <person name="Rissanen A.J."/>
            <person name="Saarenheimo J."/>
            <person name="Tiirola M."/>
            <person name="Peura S."/>
            <person name="Aalto S.L."/>
            <person name="Karvinen A."/>
            <person name="Nykanen H."/>
        </authorList>
    </citation>
    <scope>NUCLEOTIDE SEQUENCE [LARGE SCALE GENOMIC DNA]</scope>
    <source>
        <strain evidence="7">AMbin10</strain>
    </source>
</reference>
<evidence type="ECO:0000313" key="7">
    <source>
        <dbReference type="EMBL" id="PZN80080.1"/>
    </source>
</evidence>
<name>A0A2W4SY12_9GAMM</name>
<dbReference type="InterPro" id="IPR007221">
    <property type="entry name" value="MreC"/>
</dbReference>
<dbReference type="GO" id="GO:0008360">
    <property type="term" value="P:regulation of cell shape"/>
    <property type="evidence" value="ECO:0007669"/>
    <property type="project" value="UniProtKB-KW"/>
</dbReference>
<dbReference type="InterPro" id="IPR042175">
    <property type="entry name" value="Cell/Rod_MreC_2"/>
</dbReference>
<dbReference type="EMBL" id="QJPH01000288">
    <property type="protein sequence ID" value="PZN80080.1"/>
    <property type="molecule type" value="Genomic_DNA"/>
</dbReference>
<dbReference type="PIRSF" id="PIRSF038471">
    <property type="entry name" value="MreC"/>
    <property type="match status" value="1"/>
</dbReference>
<evidence type="ECO:0000256" key="4">
    <source>
        <dbReference type="ARBA" id="ARBA00032089"/>
    </source>
</evidence>
<sequence>MKPLFIKSPSAGFGLLVCVLASLALLACEQFSLLKPFREILATAIYPVQQLVNSPTQAANKFAEVFSSHANLLAVNEELRKEQMLLKAKLLKFAALEHENVRLRGLLDTSFKLGEQVMIAELLAVNVVPYEHIVVVNKGSRFGVYPGQPAMDANGVVGQVLRVTPYSAEVILITDPNHAIPVQVNRNGLRTIAQGTGQIDSLSLPYLSSNADIQVGDLLVTSGMGGVFPQGYPVAKVIAITSQFAKFGAAPVAKLDRNRELLLVWNRPDPIPRVPKPSSCPDNTVHVEK</sequence>